<dbReference type="EMBL" id="SWBR01000001">
    <property type="protein sequence ID" value="TKC13275.1"/>
    <property type="molecule type" value="Genomic_DNA"/>
</dbReference>
<accession>A0A4U1CXV4</accession>
<dbReference type="SUPFAM" id="SSF109854">
    <property type="entry name" value="DinB/YfiT-like putative metalloenzymes"/>
    <property type="match status" value="1"/>
</dbReference>
<reference evidence="2 3" key="1">
    <citation type="submission" date="2019-04" db="EMBL/GenBank/DDBJ databases">
        <title>Pedobacter sp. RP-3-22 sp. nov., isolated from Arctic soil.</title>
        <authorList>
            <person name="Dahal R.H."/>
            <person name="Kim D.-U."/>
        </authorList>
    </citation>
    <scope>NUCLEOTIDE SEQUENCE [LARGE SCALE GENOMIC DNA]</scope>
    <source>
        <strain evidence="2 3">RP-3-22</strain>
    </source>
</reference>
<proteinExistence type="predicted"/>
<dbReference type="InterPro" id="IPR034660">
    <property type="entry name" value="DinB/YfiT-like"/>
</dbReference>
<feature type="domain" description="DinB-like" evidence="1">
    <location>
        <begin position="39"/>
        <end position="169"/>
    </location>
</feature>
<dbReference type="InterPro" id="IPR024775">
    <property type="entry name" value="DinB-like"/>
</dbReference>
<dbReference type="NCBIfam" id="NF009807">
    <property type="entry name" value="PRK13291.1"/>
    <property type="match status" value="1"/>
</dbReference>
<evidence type="ECO:0000313" key="2">
    <source>
        <dbReference type="EMBL" id="TKC13275.1"/>
    </source>
</evidence>
<evidence type="ECO:0000259" key="1">
    <source>
        <dbReference type="Pfam" id="PF12867"/>
    </source>
</evidence>
<dbReference type="AlphaFoldDB" id="A0A4U1CXV4"/>
<sequence length="174" mass="20237">MQDLEKLRYPIGEYNPPKIIAETQLREWIDELSVFPQEIANISADLSEEQLEVNYRPGGWTVRQVIHHLADSHINAYTRVHLTLTEDRPEVRPYDEVKWAELPDAKTGDIKLSIAVLKAIHERLVSLLKTVKFIDFERKYYHPAAKQEFTLGYLVGNYAWHGKHHLAHIKSTLT</sequence>
<evidence type="ECO:0000313" key="3">
    <source>
        <dbReference type="Proteomes" id="UP000309488"/>
    </source>
</evidence>
<keyword evidence="3" id="KW-1185">Reference proteome</keyword>
<name>A0A4U1CXV4_9SPHI</name>
<organism evidence="2 3">
    <name type="scientific">Pedobacter polaris</name>
    <dbReference type="NCBI Taxonomy" id="2571273"/>
    <lineage>
        <taxon>Bacteria</taxon>
        <taxon>Pseudomonadati</taxon>
        <taxon>Bacteroidota</taxon>
        <taxon>Sphingobacteriia</taxon>
        <taxon>Sphingobacteriales</taxon>
        <taxon>Sphingobacteriaceae</taxon>
        <taxon>Pedobacter</taxon>
    </lineage>
</organism>
<dbReference type="Gene3D" id="1.20.120.450">
    <property type="entry name" value="dinb family like domain"/>
    <property type="match status" value="1"/>
</dbReference>
<dbReference type="GO" id="GO:0016787">
    <property type="term" value="F:hydrolase activity"/>
    <property type="evidence" value="ECO:0007669"/>
    <property type="project" value="UniProtKB-KW"/>
</dbReference>
<dbReference type="Pfam" id="PF12867">
    <property type="entry name" value="DinB_2"/>
    <property type="match status" value="1"/>
</dbReference>
<dbReference type="OrthoDB" id="9796039at2"/>
<protein>
    <submittedName>
        <fullName evidence="2">Putative metal-dependent hydrolase</fullName>
    </submittedName>
</protein>
<keyword evidence="2" id="KW-0378">Hydrolase</keyword>
<dbReference type="Proteomes" id="UP000309488">
    <property type="component" value="Unassembled WGS sequence"/>
</dbReference>
<gene>
    <name evidence="2" type="ORF">FA048_03015</name>
</gene>
<comment type="caution">
    <text evidence="2">The sequence shown here is derived from an EMBL/GenBank/DDBJ whole genome shotgun (WGS) entry which is preliminary data.</text>
</comment>